<evidence type="ECO:0000256" key="7">
    <source>
        <dbReference type="ARBA" id="ARBA00061200"/>
    </source>
</evidence>
<dbReference type="GO" id="GO:0015180">
    <property type="term" value="F:L-alanine transmembrane transporter activity"/>
    <property type="evidence" value="ECO:0007669"/>
    <property type="project" value="TreeGrafter"/>
</dbReference>
<keyword evidence="2" id="KW-0813">Transport</keyword>
<keyword evidence="3 8" id="KW-0812">Transmembrane</keyword>
<feature type="transmembrane region" description="Helical" evidence="8">
    <location>
        <begin position="340"/>
        <end position="358"/>
    </location>
</feature>
<feature type="transmembrane region" description="Helical" evidence="8">
    <location>
        <begin position="560"/>
        <end position="579"/>
    </location>
</feature>
<proteinExistence type="inferred from homology"/>
<sequence length="665" mass="71960">MEDGSGPCYHPLHDNEDAITSDDSRLNQLGYKQELNRGLSAISNFSVTFSIVSVLTGLNTTYTTGLRYGGPVTMVYGWPIVGMLTLVVGLSMAEICSAFPTSGGLYFWSAKLSGHRWGPFASWLTGWQPHFIKPPRSEKKMVAGDEKLVLPSHGNDSLDSGQSRLNELGYKQELKRELSVLSNFAFSFSIISVITGITTLYNNGLRFGGPVSIIYGWFIAGLFTMLVGCSMAEICSAYPTSGGLYYWSAKLAGSKWSPFASWMTGWFNIVGQWAVTTSIDFSLAQLIQVIILLSTGGKNGGGYEASKYAVIGFHGAILLMHAIINSLSISWLSLFGQLAAAWNFVGVFVLMILIPSVATERASAKFVFTHFNTDNGEGISSKAYIFVLGLLMSQYTLTGYDASAHMTEETKNADVNGPRGIISAIGISIIVGFGYILGITFAVTNVPLLLDENNDAGGYAIAEIFYLAFKSRYGSGVGGIVCLGVVAVAIFFCGMSSVTSNSRMAYAFSRDGAMPFSSLWHQVNKQEVPINAVWLSVFISFCMALTSLGSIVAFNAMVSIATIGLYIAYALPIFFRVTLARKSFVPGPFNLGRYGILVGWIAVIWVAIISVLFSLPVAYPVAIDTLNYTPVAVGGLFILTVSSWIFRARHWFKGPITNIDAKNSV</sequence>
<evidence type="ECO:0000256" key="4">
    <source>
        <dbReference type="ARBA" id="ARBA00022970"/>
    </source>
</evidence>
<dbReference type="InterPro" id="IPR002293">
    <property type="entry name" value="AA/rel_permease1"/>
</dbReference>
<dbReference type="PANTHER" id="PTHR45649">
    <property type="entry name" value="AMINO-ACID PERMEASE BAT1"/>
    <property type="match status" value="1"/>
</dbReference>
<feature type="transmembrane region" description="Helical" evidence="8">
    <location>
        <begin position="309"/>
        <end position="334"/>
    </location>
</feature>
<keyword evidence="10" id="KW-1185">Reference proteome</keyword>
<dbReference type="GO" id="GO:0016020">
    <property type="term" value="C:membrane"/>
    <property type="evidence" value="ECO:0007669"/>
    <property type="project" value="UniProtKB-SubCell"/>
</dbReference>
<dbReference type="PROSITE" id="PS00218">
    <property type="entry name" value="AMINO_ACID_PERMEASE_1"/>
    <property type="match status" value="2"/>
</dbReference>
<accession>A0A8K0GPF6</accession>
<evidence type="ECO:0000313" key="10">
    <source>
        <dbReference type="Proteomes" id="UP000796880"/>
    </source>
</evidence>
<dbReference type="InterPro" id="IPR004840">
    <property type="entry name" value="Amino_acid_permease_CS"/>
</dbReference>
<evidence type="ECO:0000256" key="1">
    <source>
        <dbReference type="ARBA" id="ARBA00004141"/>
    </source>
</evidence>
<feature type="transmembrane region" description="Helical" evidence="8">
    <location>
        <begin position="421"/>
        <end position="443"/>
    </location>
</feature>
<dbReference type="Pfam" id="PF13520">
    <property type="entry name" value="AA_permease_2"/>
    <property type="match status" value="2"/>
</dbReference>
<dbReference type="OrthoDB" id="3257095at2759"/>
<gene>
    <name evidence="9" type="ORF">FNV43_RR26674</name>
</gene>
<comment type="subcellular location">
    <subcellularLocation>
        <location evidence="1">Membrane</location>
        <topology evidence="1">Multi-pass membrane protein</topology>
    </subcellularLocation>
</comment>
<feature type="transmembrane region" description="Helical" evidence="8">
    <location>
        <begin position="180"/>
        <end position="201"/>
    </location>
</feature>
<dbReference type="EMBL" id="VOIH02000012">
    <property type="protein sequence ID" value="KAF3431938.1"/>
    <property type="molecule type" value="Genomic_DNA"/>
</dbReference>
<comment type="similarity">
    <text evidence="7">Belongs to the amino acid-polyamine-organocation (APC) superfamily. Amino acid/choline transporter (ACT) (TC 2.A.3.4) family.</text>
</comment>
<evidence type="ECO:0000256" key="6">
    <source>
        <dbReference type="ARBA" id="ARBA00023136"/>
    </source>
</evidence>
<comment type="caution">
    <text evidence="9">The sequence shown here is derived from an EMBL/GenBank/DDBJ whole genome shotgun (WGS) entry which is preliminary data.</text>
</comment>
<dbReference type="NCBIfam" id="TIGR00907">
    <property type="entry name" value="2A0304"/>
    <property type="match status" value="1"/>
</dbReference>
<feature type="transmembrane region" description="Helical" evidence="8">
    <location>
        <begin position="532"/>
        <end position="554"/>
    </location>
</feature>
<keyword evidence="4" id="KW-0029">Amino-acid transport</keyword>
<feature type="transmembrane region" description="Helical" evidence="8">
    <location>
        <begin position="627"/>
        <end position="646"/>
    </location>
</feature>
<feature type="transmembrane region" description="Helical" evidence="8">
    <location>
        <begin position="591"/>
        <end position="615"/>
    </location>
</feature>
<dbReference type="Gene3D" id="1.20.1740.10">
    <property type="entry name" value="Amino acid/polyamine transporter I"/>
    <property type="match status" value="2"/>
</dbReference>
<organism evidence="9 10">
    <name type="scientific">Rhamnella rubrinervis</name>
    <dbReference type="NCBI Taxonomy" id="2594499"/>
    <lineage>
        <taxon>Eukaryota</taxon>
        <taxon>Viridiplantae</taxon>
        <taxon>Streptophyta</taxon>
        <taxon>Embryophyta</taxon>
        <taxon>Tracheophyta</taxon>
        <taxon>Spermatophyta</taxon>
        <taxon>Magnoliopsida</taxon>
        <taxon>eudicotyledons</taxon>
        <taxon>Gunneridae</taxon>
        <taxon>Pentapetalae</taxon>
        <taxon>rosids</taxon>
        <taxon>fabids</taxon>
        <taxon>Rosales</taxon>
        <taxon>Rhamnaceae</taxon>
        <taxon>rhamnoid group</taxon>
        <taxon>Rhamneae</taxon>
        <taxon>Rhamnella</taxon>
    </lineage>
</organism>
<feature type="transmembrane region" description="Helical" evidence="8">
    <location>
        <begin position="281"/>
        <end position="297"/>
    </location>
</feature>
<reference evidence="9" key="1">
    <citation type="submission" date="2020-03" db="EMBL/GenBank/DDBJ databases">
        <title>A high-quality chromosome-level genome assembly of a woody plant with both climbing and erect habits, Rhamnella rubrinervis.</title>
        <authorList>
            <person name="Lu Z."/>
            <person name="Yang Y."/>
            <person name="Zhu X."/>
            <person name="Sun Y."/>
        </authorList>
    </citation>
    <scope>NUCLEOTIDE SEQUENCE</scope>
    <source>
        <strain evidence="9">BYM</strain>
        <tissue evidence="9">Leaf</tissue>
    </source>
</reference>
<feature type="transmembrane region" description="Helical" evidence="8">
    <location>
        <begin position="213"/>
        <end position="235"/>
    </location>
</feature>
<keyword evidence="6 8" id="KW-0472">Membrane</keyword>
<evidence type="ECO:0000313" key="9">
    <source>
        <dbReference type="EMBL" id="KAF3431938.1"/>
    </source>
</evidence>
<dbReference type="GO" id="GO:0015185">
    <property type="term" value="F:gamma-aminobutyric acid transmembrane transporter activity"/>
    <property type="evidence" value="ECO:0007669"/>
    <property type="project" value="TreeGrafter"/>
</dbReference>
<evidence type="ECO:0000256" key="5">
    <source>
        <dbReference type="ARBA" id="ARBA00022989"/>
    </source>
</evidence>
<feature type="transmembrane region" description="Helical" evidence="8">
    <location>
        <begin position="38"/>
        <end position="58"/>
    </location>
</feature>
<keyword evidence="5 8" id="KW-1133">Transmembrane helix</keyword>
<dbReference type="AlphaFoldDB" id="A0A8K0GPF6"/>
<dbReference type="InterPro" id="IPR004756">
    <property type="entry name" value="AA_permease"/>
</dbReference>
<dbReference type="FunFam" id="1.20.1740.10:FF:000104">
    <property type="entry name" value="Amino-acid permease BAT1"/>
    <property type="match status" value="1"/>
</dbReference>
<dbReference type="GO" id="GO:0015189">
    <property type="term" value="F:L-lysine transmembrane transporter activity"/>
    <property type="evidence" value="ECO:0007669"/>
    <property type="project" value="TreeGrafter"/>
</dbReference>
<protein>
    <submittedName>
        <fullName evidence="9">Uncharacterized protein</fullName>
    </submittedName>
</protein>
<evidence type="ECO:0000256" key="2">
    <source>
        <dbReference type="ARBA" id="ARBA00022448"/>
    </source>
</evidence>
<feature type="transmembrane region" description="Helical" evidence="8">
    <location>
        <begin position="78"/>
        <end position="108"/>
    </location>
</feature>
<dbReference type="FunFam" id="1.20.1740.10:FF:000026">
    <property type="entry name" value="Amino-acid permease BAT1"/>
    <property type="match status" value="1"/>
</dbReference>
<dbReference type="PANTHER" id="PTHR45649:SF30">
    <property type="entry name" value="AMINO-ACID PERMEASE BAT1"/>
    <property type="match status" value="1"/>
</dbReference>
<evidence type="ECO:0000256" key="3">
    <source>
        <dbReference type="ARBA" id="ARBA00022692"/>
    </source>
</evidence>
<dbReference type="Proteomes" id="UP000796880">
    <property type="component" value="Unassembled WGS sequence"/>
</dbReference>
<feature type="transmembrane region" description="Helical" evidence="8">
    <location>
        <begin position="473"/>
        <end position="494"/>
    </location>
</feature>
<name>A0A8K0GPF6_9ROSA</name>
<dbReference type="GO" id="GO:0005313">
    <property type="term" value="F:L-glutamate transmembrane transporter activity"/>
    <property type="evidence" value="ECO:0007669"/>
    <property type="project" value="TreeGrafter"/>
</dbReference>
<evidence type="ECO:0000256" key="8">
    <source>
        <dbReference type="SAM" id="Phobius"/>
    </source>
</evidence>